<reference evidence="2 3" key="1">
    <citation type="submission" date="2015-09" db="EMBL/GenBank/DDBJ databases">
        <title>A metagenomics-based metabolic model of nitrate-dependent anaerobic oxidation of methane by Methanoperedens-like archaea.</title>
        <authorList>
            <person name="Arshad A."/>
            <person name="Speth D.R."/>
            <person name="De Graaf R.M."/>
            <person name="Op Den Camp H.J."/>
            <person name="Jetten M.S."/>
            <person name="Welte C.U."/>
        </authorList>
    </citation>
    <scope>NUCLEOTIDE SEQUENCE [LARGE SCALE GENOMIC DNA]</scope>
</reference>
<dbReference type="EMBL" id="LKCM01000095">
    <property type="protein sequence ID" value="KPQ44408.1"/>
    <property type="molecule type" value="Genomic_DNA"/>
</dbReference>
<name>A0A0P8ACD7_9EURY</name>
<dbReference type="AlphaFoldDB" id="A0A0P8ACD7"/>
<comment type="caution">
    <text evidence="2">The sequence shown here is derived from an EMBL/GenBank/DDBJ whole genome shotgun (WGS) entry which is preliminary data.</text>
</comment>
<sequence length="145" mass="16756">MDLKDYIEFANKNPACYLATADSDQPRVRGFLMWYADESGFYFHTGTPKNVCKQLQKNPKIEVCFMAPSQDPAKMKMMRLAGKVEFLDDLKLKARLLEERPFLKAIGTGKPDDPMLAVFKIYAGEAHFWTMESNMRESEIEKIKF</sequence>
<dbReference type="InterPro" id="IPR052917">
    <property type="entry name" value="Stress-Dev_Protein"/>
</dbReference>
<dbReference type="PANTHER" id="PTHR34818">
    <property type="entry name" value="PROTEIN BLI-3"/>
    <property type="match status" value="1"/>
</dbReference>
<dbReference type="Proteomes" id="UP000050360">
    <property type="component" value="Unassembled WGS sequence"/>
</dbReference>
<dbReference type="Gene3D" id="2.30.110.10">
    <property type="entry name" value="Electron Transport, Fmn-binding Protein, Chain A"/>
    <property type="match status" value="1"/>
</dbReference>
<dbReference type="InterPro" id="IPR011576">
    <property type="entry name" value="Pyridox_Oxase_N"/>
</dbReference>
<evidence type="ECO:0000313" key="3">
    <source>
        <dbReference type="Proteomes" id="UP000050360"/>
    </source>
</evidence>
<feature type="domain" description="Pyridoxamine 5'-phosphate oxidase N-terminal" evidence="1">
    <location>
        <begin position="8"/>
        <end position="129"/>
    </location>
</feature>
<evidence type="ECO:0000259" key="1">
    <source>
        <dbReference type="Pfam" id="PF01243"/>
    </source>
</evidence>
<accession>A0A0P8ACD7</accession>
<dbReference type="PANTHER" id="PTHR34818:SF1">
    <property type="entry name" value="PROTEIN BLI-3"/>
    <property type="match status" value="1"/>
</dbReference>
<dbReference type="SUPFAM" id="SSF50475">
    <property type="entry name" value="FMN-binding split barrel"/>
    <property type="match status" value="1"/>
</dbReference>
<evidence type="ECO:0000313" key="2">
    <source>
        <dbReference type="EMBL" id="KPQ44408.1"/>
    </source>
</evidence>
<dbReference type="Pfam" id="PF01243">
    <property type="entry name" value="PNPOx_N"/>
    <property type="match status" value="1"/>
</dbReference>
<organism evidence="2 3">
    <name type="scientific">Candidatus Methanoperedens nitratireducens</name>
    <dbReference type="NCBI Taxonomy" id="1392998"/>
    <lineage>
        <taxon>Archaea</taxon>
        <taxon>Methanobacteriati</taxon>
        <taxon>Methanobacteriota</taxon>
        <taxon>Stenosarchaea group</taxon>
        <taxon>Methanomicrobia</taxon>
        <taxon>Methanosarcinales</taxon>
        <taxon>ANME-2 cluster</taxon>
        <taxon>Candidatus Methanoperedentaceae</taxon>
        <taxon>Candidatus Methanoperedens</taxon>
    </lineage>
</organism>
<proteinExistence type="predicted"/>
<dbReference type="InterPro" id="IPR012349">
    <property type="entry name" value="Split_barrel_FMN-bd"/>
</dbReference>
<protein>
    <submittedName>
        <fullName evidence="2">Pyridoxamine 5'-phosphate oxidase</fullName>
    </submittedName>
</protein>
<gene>
    <name evidence="2" type="ORF">MPEBLZ_01041</name>
</gene>